<gene>
    <name evidence="4" type="ORF">PENNAL_c0039G01051</name>
    <name evidence="3" type="ORF">PNAL_LOCUS3262</name>
</gene>
<reference evidence="3" key="3">
    <citation type="submission" date="2021-07" db="EMBL/GenBank/DDBJ databases">
        <authorList>
            <person name="Branca A.L. A."/>
        </authorList>
    </citation>
    <scope>NUCLEOTIDE SEQUENCE</scope>
</reference>
<dbReference type="PANTHER" id="PTHR43991:SF9">
    <property type="entry name" value="DUF2415 DOMAIN-CONTAINING PROTEIN"/>
    <property type="match status" value="1"/>
</dbReference>
<sequence>MTSDSTLLHRPTEALILPTKRRFFPFKIPNFHTQLRNYISTADPDRIYVVVERIVYSIHISGQKRESVAVIPFEPRCLVAGHGWIVVGGPENGECAFIRIGDRGMQVHGDAPFQDVDSALPLDLDPPSSMTSDDFNAESASTRYRSSRSSPEVELHRFGGSIVNSVTIHRFYGGTEDLADEDVVVLSNNDRTVTVYSLTRAKVLKILHHPTCMNYATISPDSRLLTAVGDENHAYFYEITRDLESSGTTESGEKLTGWEWELINRLEMNIGLRADDACCFTVAFSPSSRLCAIGSQSGIITIVDVESIYKHLSDSEDGSPVLCQFPASRSCAEGGAVRCMAFSPEPWDLLVWLEGHGRAGVADVRQHFMRRQILHLNSDDPELQEVYTDFSIDNLERHPLGDDLPETPPRVRLDNEDFPTERNGEQAERSSLRESLIQDLTERERLIMEFLNTARWTSRLEEGLTERPERPSRANLQPQAVTRPQNNGSPDGITRTHRPTSPLRRYDSSDVSRDSHLGRTVSNPRRQNSVVISQGSRPSEATSSHHDRQPGITLSYSTSHSELTPVRSEIIYRSGADPEAANSETSIPTSIPTEATGASNPNLDMHGLSHRSQRSSSIPRRIERPQTGAERRHDTSRLTTYEIRANVAAERLRRQRQIANEVHNRSFEREQRHRQQLLGFEQTHSPRWIRNIINDLPDRNPINGCGAEEPDSTAGVGWGADGRTLYIATLEGIFEFPLNIHDRKTFPIFSCR</sequence>
<evidence type="ECO:0000313" key="3">
    <source>
        <dbReference type="EMBL" id="CAG8049871.1"/>
    </source>
</evidence>
<feature type="compositionally biased region" description="Polar residues" evidence="1">
    <location>
        <begin position="474"/>
        <end position="489"/>
    </location>
</feature>
<dbReference type="EMBL" id="CAJVNV010000111">
    <property type="protein sequence ID" value="CAG8049871.1"/>
    <property type="molecule type" value="Genomic_DNA"/>
</dbReference>
<dbReference type="OrthoDB" id="418169at2759"/>
<feature type="domain" description="DUF2415" evidence="2">
    <location>
        <begin position="335"/>
        <end position="375"/>
    </location>
</feature>
<dbReference type="STRING" id="60175.A0A1V6Y2Q3"/>
<dbReference type="EMBL" id="MOOB01000039">
    <property type="protein sequence ID" value="OQE81692.1"/>
    <property type="molecule type" value="Genomic_DNA"/>
</dbReference>
<evidence type="ECO:0000313" key="4">
    <source>
        <dbReference type="EMBL" id="OQE81692.1"/>
    </source>
</evidence>
<dbReference type="AlphaFoldDB" id="A0A1V6Y2Q3"/>
<dbReference type="PANTHER" id="PTHR43991">
    <property type="entry name" value="WD REPEAT PROTEIN (AFU_ORTHOLOGUE AFUA_8G05640)-RELATED"/>
    <property type="match status" value="1"/>
</dbReference>
<evidence type="ECO:0000256" key="1">
    <source>
        <dbReference type="SAM" id="MobiDB-lite"/>
    </source>
</evidence>
<dbReference type="OMA" id="CCFTVAF"/>
<evidence type="ECO:0000313" key="5">
    <source>
        <dbReference type="Proteomes" id="UP000191691"/>
    </source>
</evidence>
<feature type="region of interest" description="Disordered" evidence="1">
    <location>
        <begin position="397"/>
        <end position="435"/>
    </location>
</feature>
<feature type="compositionally biased region" description="Polar residues" evidence="1">
    <location>
        <begin position="520"/>
        <end position="542"/>
    </location>
</feature>
<feature type="compositionally biased region" description="Polar residues" evidence="1">
    <location>
        <begin position="582"/>
        <end position="602"/>
    </location>
</feature>
<feature type="compositionally biased region" description="Basic and acidic residues" evidence="1">
    <location>
        <begin position="462"/>
        <end position="472"/>
    </location>
</feature>
<feature type="compositionally biased region" description="Basic and acidic residues" evidence="1">
    <location>
        <begin position="504"/>
        <end position="517"/>
    </location>
</feature>
<dbReference type="SUPFAM" id="SSF50978">
    <property type="entry name" value="WD40 repeat-like"/>
    <property type="match status" value="1"/>
</dbReference>
<reference evidence="5" key="2">
    <citation type="journal article" date="2017" name="Nat. Microbiol.">
        <title>Global analysis of biosynthetic gene clusters reveals vast potential of secondary metabolite production in Penicillium species.</title>
        <authorList>
            <person name="Nielsen J.C."/>
            <person name="Grijseels S."/>
            <person name="Prigent S."/>
            <person name="Ji B."/>
            <person name="Dainat J."/>
            <person name="Nielsen K.F."/>
            <person name="Frisvad J.C."/>
            <person name="Workman M."/>
            <person name="Nielsen J."/>
        </authorList>
    </citation>
    <scope>NUCLEOTIDE SEQUENCE [LARGE SCALE GENOMIC DNA]</scope>
    <source>
        <strain evidence="5">IBT 13039</strain>
    </source>
</reference>
<dbReference type="Pfam" id="PF10313">
    <property type="entry name" value="DUF2415"/>
    <property type="match status" value="1"/>
</dbReference>
<dbReference type="InterPro" id="IPR036322">
    <property type="entry name" value="WD40_repeat_dom_sf"/>
</dbReference>
<feature type="region of interest" description="Disordered" evidence="1">
    <location>
        <begin position="575"/>
        <end position="635"/>
    </location>
</feature>
<dbReference type="InterPro" id="IPR019417">
    <property type="entry name" value="DUF2415"/>
</dbReference>
<feature type="compositionally biased region" description="Basic and acidic residues" evidence="1">
    <location>
        <begin position="409"/>
        <end position="432"/>
    </location>
</feature>
<keyword evidence="5" id="KW-1185">Reference proteome</keyword>
<comment type="caution">
    <text evidence="4">The sequence shown here is derived from an EMBL/GenBank/DDBJ whole genome shotgun (WGS) entry which is preliminary data.</text>
</comment>
<feature type="compositionally biased region" description="Polar residues" evidence="1">
    <location>
        <begin position="552"/>
        <end position="562"/>
    </location>
</feature>
<reference evidence="4" key="1">
    <citation type="submission" date="2016-10" db="EMBL/GenBank/DDBJ databases">
        <title>Uncovering the secondary metabolism of Penicillium species provides insights into the evolution of 6-MSA pathways.</title>
        <authorList>
            <person name="Nielsen J.C."/>
            <person name="Nielsen J."/>
        </authorList>
    </citation>
    <scope>NUCLEOTIDE SEQUENCE [LARGE SCALE GENOMIC DNA]</scope>
    <source>
        <strain evidence="4">IBT 13039</strain>
    </source>
</reference>
<dbReference type="Gene3D" id="2.130.10.10">
    <property type="entry name" value="YVTN repeat-like/Quinoprotein amine dehydrogenase"/>
    <property type="match status" value="1"/>
</dbReference>
<accession>A0A1V6Y2Q3</accession>
<dbReference type="Proteomes" id="UP001153461">
    <property type="component" value="Unassembled WGS sequence"/>
</dbReference>
<name>A0A1V6Y2Q3_PENNA</name>
<organism evidence="4 5">
    <name type="scientific">Penicillium nalgiovense</name>
    <dbReference type="NCBI Taxonomy" id="60175"/>
    <lineage>
        <taxon>Eukaryota</taxon>
        <taxon>Fungi</taxon>
        <taxon>Dikarya</taxon>
        <taxon>Ascomycota</taxon>
        <taxon>Pezizomycotina</taxon>
        <taxon>Eurotiomycetes</taxon>
        <taxon>Eurotiomycetidae</taxon>
        <taxon>Eurotiales</taxon>
        <taxon>Aspergillaceae</taxon>
        <taxon>Penicillium</taxon>
    </lineage>
</organism>
<feature type="region of interest" description="Disordered" evidence="1">
    <location>
        <begin position="127"/>
        <end position="148"/>
    </location>
</feature>
<feature type="compositionally biased region" description="Low complexity" evidence="1">
    <location>
        <begin position="139"/>
        <end position="148"/>
    </location>
</feature>
<feature type="region of interest" description="Disordered" evidence="1">
    <location>
        <begin position="462"/>
        <end position="562"/>
    </location>
</feature>
<dbReference type="Proteomes" id="UP000191691">
    <property type="component" value="Unassembled WGS sequence"/>
</dbReference>
<proteinExistence type="predicted"/>
<protein>
    <recommendedName>
        <fullName evidence="2">DUF2415 domain-containing protein</fullName>
    </recommendedName>
</protein>
<feature type="compositionally biased region" description="Basic and acidic residues" evidence="1">
    <location>
        <begin position="620"/>
        <end position="635"/>
    </location>
</feature>
<evidence type="ECO:0000259" key="2">
    <source>
        <dbReference type="Pfam" id="PF10313"/>
    </source>
</evidence>
<dbReference type="InterPro" id="IPR015943">
    <property type="entry name" value="WD40/YVTN_repeat-like_dom_sf"/>
</dbReference>